<name>A0A1E3HSR9_9TREE</name>
<dbReference type="STRING" id="1295533.A0A1E3HSR9"/>
<protein>
    <submittedName>
        <fullName evidence="1">Uncharacterized protein</fullName>
    </submittedName>
</protein>
<dbReference type="Pfam" id="PF00657">
    <property type="entry name" value="Lipase_GDSL"/>
    <property type="match status" value="1"/>
</dbReference>
<keyword evidence="2" id="KW-1185">Reference proteome</keyword>
<evidence type="ECO:0000313" key="2">
    <source>
        <dbReference type="Proteomes" id="UP000094065"/>
    </source>
</evidence>
<dbReference type="InterPro" id="IPR036514">
    <property type="entry name" value="SGNH_hydro_sf"/>
</dbReference>
<dbReference type="AlphaFoldDB" id="A0A1E3HSR9"/>
<sequence length="272" mass="30794">MAKIFMDCAILFGDSLTNRQDVPGSWHEQLSKAYTKKLDILNRGFGGYTSKWARPLFDEVFARKEENAPVARLVSIWFGTNDATSLPNPQHNTIQNFQSNLTHFLTSLTSPSSPYATAQNPRALNIVLITPPPVYAPQMDERGRRERTLERTKEFVDVVKALGAEWGPEGREGKGKEWKVGVLDLWGAMEKEVGLGDGLAPYFIDGVHMTTKGYAVLWTLYVNLIKTEWKGRGLDWKDEQDLPRRAAQFEKIDPNRPESAVELLALPECRRM</sequence>
<dbReference type="PANTHER" id="PTHR14209">
    <property type="entry name" value="ISOAMYL ACETATE-HYDROLYZING ESTERASE 1"/>
    <property type="match status" value="1"/>
</dbReference>
<dbReference type="EMBL" id="AWGJ01000005">
    <property type="protein sequence ID" value="ODN79362.1"/>
    <property type="molecule type" value="Genomic_DNA"/>
</dbReference>
<dbReference type="SUPFAM" id="SSF52266">
    <property type="entry name" value="SGNH hydrolase"/>
    <property type="match status" value="1"/>
</dbReference>
<dbReference type="GO" id="GO:0016788">
    <property type="term" value="F:hydrolase activity, acting on ester bonds"/>
    <property type="evidence" value="ECO:0007669"/>
    <property type="project" value="InterPro"/>
</dbReference>
<dbReference type="InterPro" id="IPR001087">
    <property type="entry name" value="GDSL"/>
</dbReference>
<gene>
    <name evidence="1" type="ORF">L202_03366</name>
</gene>
<reference evidence="1 2" key="1">
    <citation type="submission" date="2016-06" db="EMBL/GenBank/DDBJ databases">
        <title>Evolution of pathogenesis and genome organization in the Tremellales.</title>
        <authorList>
            <person name="Cuomo C."/>
            <person name="Litvintseva A."/>
            <person name="Heitman J."/>
            <person name="Chen Y."/>
            <person name="Sun S."/>
            <person name="Springer D."/>
            <person name="Dromer F."/>
            <person name="Young S."/>
            <person name="Zeng Q."/>
            <person name="Chapman S."/>
            <person name="Gujja S."/>
            <person name="Saif S."/>
            <person name="Birren B."/>
        </authorList>
    </citation>
    <scope>NUCLEOTIDE SEQUENCE [LARGE SCALE GENOMIC DNA]</scope>
    <source>
        <strain evidence="1 2">CBS 6039</strain>
    </source>
</reference>
<dbReference type="Gene3D" id="3.40.50.1110">
    <property type="entry name" value="SGNH hydrolase"/>
    <property type="match status" value="1"/>
</dbReference>
<dbReference type="GeneID" id="30154675"/>
<dbReference type="PANTHER" id="PTHR14209:SF19">
    <property type="entry name" value="ISOAMYL ACETATE-HYDROLYZING ESTERASE 1 HOMOLOG"/>
    <property type="match status" value="1"/>
</dbReference>
<organism evidence="1 2">
    <name type="scientific">Cryptococcus amylolentus CBS 6039</name>
    <dbReference type="NCBI Taxonomy" id="1295533"/>
    <lineage>
        <taxon>Eukaryota</taxon>
        <taxon>Fungi</taxon>
        <taxon>Dikarya</taxon>
        <taxon>Basidiomycota</taxon>
        <taxon>Agaricomycotina</taxon>
        <taxon>Tremellomycetes</taxon>
        <taxon>Tremellales</taxon>
        <taxon>Cryptococcaceae</taxon>
        <taxon>Cryptococcus</taxon>
    </lineage>
</organism>
<evidence type="ECO:0000313" key="1">
    <source>
        <dbReference type="EMBL" id="ODN79362.1"/>
    </source>
</evidence>
<dbReference type="EMBL" id="AWGJ01000005">
    <property type="protein sequence ID" value="ODN79361.1"/>
    <property type="molecule type" value="Genomic_DNA"/>
</dbReference>
<dbReference type="RefSeq" id="XP_018994208.1">
    <property type="nucleotide sequence ID" value="XM_019137182.1"/>
</dbReference>
<accession>A0A1E3HSR9</accession>
<dbReference type="InterPro" id="IPR045136">
    <property type="entry name" value="Iah1-like"/>
</dbReference>
<proteinExistence type="predicted"/>
<dbReference type="OrthoDB" id="671439at2759"/>
<dbReference type="Proteomes" id="UP000094065">
    <property type="component" value="Unassembled WGS sequence"/>
</dbReference>
<comment type="caution">
    <text evidence="1">The sequence shown here is derived from an EMBL/GenBank/DDBJ whole genome shotgun (WGS) entry which is preliminary data.</text>
</comment>
<dbReference type="RefSeq" id="XP_018994209.1">
    <property type="nucleotide sequence ID" value="XM_019137183.1"/>
</dbReference>